<feature type="transmembrane region" description="Helical" evidence="1">
    <location>
        <begin position="89"/>
        <end position="109"/>
    </location>
</feature>
<keyword evidence="1" id="KW-0472">Membrane</keyword>
<comment type="caution">
    <text evidence="2">The sequence shown here is derived from an EMBL/GenBank/DDBJ whole genome shotgun (WGS) entry which is preliminary data.</text>
</comment>
<reference evidence="2 3" key="1">
    <citation type="journal article" date="2016" name="Nat. Commun.">
        <title>Thousands of microbial genomes shed light on interconnected biogeochemical processes in an aquifer system.</title>
        <authorList>
            <person name="Anantharaman K."/>
            <person name="Brown C.T."/>
            <person name="Hug L.A."/>
            <person name="Sharon I."/>
            <person name="Castelle C.J."/>
            <person name="Probst A.J."/>
            <person name="Thomas B.C."/>
            <person name="Singh A."/>
            <person name="Wilkins M.J."/>
            <person name="Karaoz U."/>
            <person name="Brodie E.L."/>
            <person name="Williams K.H."/>
            <person name="Hubbard S.S."/>
            <person name="Banfield J.F."/>
        </authorList>
    </citation>
    <scope>NUCLEOTIDE SEQUENCE [LARGE SCALE GENOMIC DNA]</scope>
</reference>
<proteinExistence type="predicted"/>
<dbReference type="Proteomes" id="UP000178372">
    <property type="component" value="Unassembled WGS sequence"/>
</dbReference>
<gene>
    <name evidence="2" type="ORF">A2690_01820</name>
</gene>
<sequence>MKLYQRKKGELVVRFPSNKERLARHQEKIESFRKEHDKKRTLYDKFSDEITEISGSLPFLLFHTAFFIGWVVINTNIIPEIFPFDPFPFGLLTMIVSLEAIFLSIFVLLSQNRQAKIGELREETHLQIDMIAEKEITKLIQMQAIIMKRLGIKIEGDEELEKMMQDVDTQDIKKQLEDEVDTKQSGLAAKPQKSIDRVLKKLSTMTDLF</sequence>
<organism evidence="2 3">
    <name type="scientific">Candidatus Roizmanbacteria bacterium RIFCSPHIGHO2_01_FULL_39_12b</name>
    <dbReference type="NCBI Taxonomy" id="1802030"/>
    <lineage>
        <taxon>Bacteria</taxon>
        <taxon>Candidatus Roizmaniibacteriota</taxon>
    </lineage>
</organism>
<name>A0A1F7GBA8_9BACT</name>
<evidence type="ECO:0008006" key="4">
    <source>
        <dbReference type="Google" id="ProtNLM"/>
    </source>
</evidence>
<dbReference type="AlphaFoldDB" id="A0A1F7GBA8"/>
<keyword evidence="1" id="KW-0812">Transmembrane</keyword>
<feature type="transmembrane region" description="Helical" evidence="1">
    <location>
        <begin position="57"/>
        <end position="77"/>
    </location>
</feature>
<evidence type="ECO:0000256" key="1">
    <source>
        <dbReference type="SAM" id="Phobius"/>
    </source>
</evidence>
<dbReference type="InterPro" id="IPR010406">
    <property type="entry name" value="DUF1003"/>
</dbReference>
<keyword evidence="1" id="KW-1133">Transmembrane helix</keyword>
<dbReference type="Pfam" id="PF06210">
    <property type="entry name" value="DUF1003"/>
    <property type="match status" value="1"/>
</dbReference>
<dbReference type="EMBL" id="MFZF01000020">
    <property type="protein sequence ID" value="OGK16156.1"/>
    <property type="molecule type" value="Genomic_DNA"/>
</dbReference>
<dbReference type="PANTHER" id="PTHR41386">
    <property type="entry name" value="INTEGRAL MEMBRANE PROTEIN-RELATED"/>
    <property type="match status" value="1"/>
</dbReference>
<evidence type="ECO:0000313" key="3">
    <source>
        <dbReference type="Proteomes" id="UP000178372"/>
    </source>
</evidence>
<evidence type="ECO:0000313" key="2">
    <source>
        <dbReference type="EMBL" id="OGK16156.1"/>
    </source>
</evidence>
<accession>A0A1F7GBA8</accession>
<protein>
    <recommendedName>
        <fullName evidence="4">DUF1003 domain-containing protein</fullName>
    </recommendedName>
</protein>
<dbReference type="PANTHER" id="PTHR41386:SF1">
    <property type="entry name" value="MEMBRANE PROTEIN"/>
    <property type="match status" value="1"/>
</dbReference>